<dbReference type="VEuPathDB" id="FungiDB:T551_01182"/>
<feature type="transmembrane region" description="Helical" evidence="5">
    <location>
        <begin position="191"/>
        <end position="214"/>
    </location>
</feature>
<keyword evidence="7" id="KW-1185">Reference proteome</keyword>
<keyword evidence="2 5" id="KW-0812">Transmembrane</keyword>
<dbReference type="GeneID" id="28939700"/>
<feature type="transmembrane region" description="Helical" evidence="5">
    <location>
        <begin position="48"/>
        <end position="66"/>
    </location>
</feature>
<comment type="caution">
    <text evidence="6">The sequence shown here is derived from an EMBL/GenBank/DDBJ whole genome shotgun (WGS) entry which is preliminary data.</text>
</comment>
<feature type="transmembrane region" description="Helical" evidence="5">
    <location>
        <begin position="73"/>
        <end position="93"/>
    </location>
</feature>
<sequence>MKFHRKYALFGSIFFLMGPMAMVLMNIHHQKIVDLLAPTADRIQKINGGFLIFAIILIFCSFPPMFGREIATILIGFVYGYVGFIIVLISFIIGETLVFLSFRHFCHAQAIQFRNKYRSSYGVFVKIIEEKKISMMFLISLSAIPSHFSTPLFATINSISYYSWLLVAIPCSVKHVIPVYVGILFRRNQTSIASTIILIFSIIITVIFFTLIYLRYQDIKRNVIFLNPVSDELSQNKYFDFSNSFEYENLDLESFRD</sequence>
<dbReference type="OrthoDB" id="166803at2759"/>
<dbReference type="PANTHER" id="PTHR47549">
    <property type="entry name" value="GOLGI APPARATUS MEMBRANE PROTEIN TVP38-RELATED"/>
    <property type="match status" value="1"/>
</dbReference>
<dbReference type="eggNOG" id="KOG3140">
    <property type="taxonomic scope" value="Eukaryota"/>
</dbReference>
<evidence type="ECO:0000256" key="5">
    <source>
        <dbReference type="SAM" id="Phobius"/>
    </source>
</evidence>
<comment type="subcellular location">
    <subcellularLocation>
        <location evidence="1">Endomembrane system</location>
        <topology evidence="1">Multi-pass membrane protein</topology>
    </subcellularLocation>
</comment>
<feature type="transmembrane region" description="Helical" evidence="5">
    <location>
        <begin position="7"/>
        <end position="28"/>
    </location>
</feature>
<accession>A0A0W4ZU66</accession>
<evidence type="ECO:0000256" key="4">
    <source>
        <dbReference type="ARBA" id="ARBA00023136"/>
    </source>
</evidence>
<gene>
    <name evidence="6" type="ORF">T551_01182</name>
</gene>
<dbReference type="RefSeq" id="XP_018230613.1">
    <property type="nucleotide sequence ID" value="XM_018373445.1"/>
</dbReference>
<evidence type="ECO:0000256" key="3">
    <source>
        <dbReference type="ARBA" id="ARBA00022989"/>
    </source>
</evidence>
<feature type="transmembrane region" description="Helical" evidence="5">
    <location>
        <begin position="161"/>
        <end position="185"/>
    </location>
</feature>
<keyword evidence="3 5" id="KW-1133">Transmembrane helix</keyword>
<dbReference type="Proteomes" id="UP000053447">
    <property type="component" value="Unassembled WGS sequence"/>
</dbReference>
<dbReference type="PANTHER" id="PTHR47549:SF2">
    <property type="entry name" value="GOLGI APPARATUS MEMBRANE PROTEIN TVP38"/>
    <property type="match status" value="1"/>
</dbReference>
<dbReference type="GO" id="GO:0012505">
    <property type="term" value="C:endomembrane system"/>
    <property type="evidence" value="ECO:0007669"/>
    <property type="project" value="UniProtKB-SubCell"/>
</dbReference>
<protein>
    <recommendedName>
        <fullName evidence="8">Golgi apparatus membrane protein tvp38</fullName>
    </recommendedName>
</protein>
<organism evidence="6 7">
    <name type="scientific">Pneumocystis jirovecii (strain RU7)</name>
    <name type="common">Human pneumocystis pneumonia agent</name>
    <dbReference type="NCBI Taxonomy" id="1408657"/>
    <lineage>
        <taxon>Eukaryota</taxon>
        <taxon>Fungi</taxon>
        <taxon>Dikarya</taxon>
        <taxon>Ascomycota</taxon>
        <taxon>Taphrinomycotina</taxon>
        <taxon>Pneumocystomycetes</taxon>
        <taxon>Pneumocystaceae</taxon>
        <taxon>Pneumocystis</taxon>
    </lineage>
</organism>
<proteinExistence type="predicted"/>
<reference evidence="7" key="1">
    <citation type="journal article" date="2016" name="Nat. Commun.">
        <title>Genome analysis of three Pneumocystis species reveals adaptation mechanisms to life exclusively in mammalian hosts.</title>
        <authorList>
            <person name="Ma L."/>
            <person name="Chen Z."/>
            <person name="Huang D.W."/>
            <person name="Kutty G."/>
            <person name="Ishihara M."/>
            <person name="Wang H."/>
            <person name="Abouelleil A."/>
            <person name="Bishop L."/>
            <person name="Davey E."/>
            <person name="Deng R."/>
            <person name="Deng X."/>
            <person name="Fan L."/>
            <person name="Fantoni G."/>
            <person name="Fitzgerald M."/>
            <person name="Gogineni E."/>
            <person name="Goldberg J.M."/>
            <person name="Handley G."/>
            <person name="Hu X."/>
            <person name="Huber C."/>
            <person name="Jiao X."/>
            <person name="Jones K."/>
            <person name="Levin J.Z."/>
            <person name="Liu Y."/>
            <person name="Macdonald P."/>
            <person name="Melnikov A."/>
            <person name="Raley C."/>
            <person name="Sassi M."/>
            <person name="Sherman B.T."/>
            <person name="Song X."/>
            <person name="Sykes S."/>
            <person name="Tran B."/>
            <person name="Walsh L."/>
            <person name="Xia Y."/>
            <person name="Yang J."/>
            <person name="Young S."/>
            <person name="Zeng Q."/>
            <person name="Zheng X."/>
            <person name="Stephens R."/>
            <person name="Nusbaum C."/>
            <person name="Birren B.W."/>
            <person name="Azadi P."/>
            <person name="Lempicki R.A."/>
            <person name="Cuomo C.A."/>
            <person name="Kovacs J.A."/>
        </authorList>
    </citation>
    <scope>NUCLEOTIDE SEQUENCE [LARGE SCALE GENOMIC DNA]</scope>
    <source>
        <strain evidence="7">RU7</strain>
    </source>
</reference>
<dbReference type="AlphaFoldDB" id="A0A0W4ZU66"/>
<evidence type="ECO:0000313" key="6">
    <source>
        <dbReference type="EMBL" id="KTW31921.1"/>
    </source>
</evidence>
<feature type="transmembrane region" description="Helical" evidence="5">
    <location>
        <begin position="133"/>
        <end position="154"/>
    </location>
</feature>
<keyword evidence="4 5" id="KW-0472">Membrane</keyword>
<evidence type="ECO:0000256" key="2">
    <source>
        <dbReference type="ARBA" id="ARBA00022692"/>
    </source>
</evidence>
<dbReference type="STRING" id="1408657.A0A0W4ZU66"/>
<dbReference type="EMBL" id="LFWA01000004">
    <property type="protein sequence ID" value="KTW31921.1"/>
    <property type="molecule type" value="Genomic_DNA"/>
</dbReference>
<evidence type="ECO:0008006" key="8">
    <source>
        <dbReference type="Google" id="ProtNLM"/>
    </source>
</evidence>
<dbReference type="InterPro" id="IPR051076">
    <property type="entry name" value="Golgi_membrane_TVP38/TMEM64"/>
</dbReference>
<evidence type="ECO:0000313" key="7">
    <source>
        <dbReference type="Proteomes" id="UP000053447"/>
    </source>
</evidence>
<evidence type="ECO:0000256" key="1">
    <source>
        <dbReference type="ARBA" id="ARBA00004127"/>
    </source>
</evidence>
<name>A0A0W4ZU66_PNEJ7</name>